<dbReference type="SUPFAM" id="SSF82657">
    <property type="entry name" value="BolA-like"/>
    <property type="match status" value="1"/>
</dbReference>
<keyword evidence="3" id="KW-1185">Reference proteome</keyword>
<dbReference type="Pfam" id="PF01722">
    <property type="entry name" value="BolA"/>
    <property type="match status" value="1"/>
</dbReference>
<organism evidence="2 3">
    <name type="scientific">Pendulispora albinea</name>
    <dbReference type="NCBI Taxonomy" id="2741071"/>
    <lineage>
        <taxon>Bacteria</taxon>
        <taxon>Pseudomonadati</taxon>
        <taxon>Myxococcota</taxon>
        <taxon>Myxococcia</taxon>
        <taxon>Myxococcales</taxon>
        <taxon>Sorangiineae</taxon>
        <taxon>Pendulisporaceae</taxon>
        <taxon>Pendulispora</taxon>
    </lineage>
</organism>
<dbReference type="PIRSF" id="PIRSF003113">
    <property type="entry name" value="BolA"/>
    <property type="match status" value="1"/>
</dbReference>
<name>A0ABZ2LX10_9BACT</name>
<dbReference type="Proteomes" id="UP001370348">
    <property type="component" value="Chromosome"/>
</dbReference>
<evidence type="ECO:0000256" key="1">
    <source>
        <dbReference type="RuleBase" id="RU003860"/>
    </source>
</evidence>
<proteinExistence type="inferred from homology"/>
<evidence type="ECO:0000313" key="2">
    <source>
        <dbReference type="EMBL" id="WXB14159.1"/>
    </source>
</evidence>
<evidence type="ECO:0000313" key="3">
    <source>
        <dbReference type="Proteomes" id="UP001370348"/>
    </source>
</evidence>
<sequence>MSHHETTFKGDVIAAITSAIESKIPNSKVEVNGAGGHYTIAVTSVAFSGLGRVDAQRLVYSAIAHLMAGDAAPVHAVDSLRTIVPS</sequence>
<dbReference type="Gene3D" id="3.30.300.90">
    <property type="entry name" value="BolA-like"/>
    <property type="match status" value="1"/>
</dbReference>
<reference evidence="2 3" key="1">
    <citation type="submission" date="2021-12" db="EMBL/GenBank/DDBJ databases">
        <title>Discovery of the Pendulisporaceae a myxobacterial family with distinct sporulation behavior and unique specialized metabolism.</title>
        <authorList>
            <person name="Garcia R."/>
            <person name="Popoff A."/>
            <person name="Bader C.D."/>
            <person name="Loehr J."/>
            <person name="Walesch S."/>
            <person name="Walt C."/>
            <person name="Boldt J."/>
            <person name="Bunk B."/>
            <person name="Haeckl F.J.F.P.J."/>
            <person name="Gunesch A.P."/>
            <person name="Birkelbach J."/>
            <person name="Nuebel U."/>
            <person name="Pietschmann T."/>
            <person name="Bach T."/>
            <person name="Mueller R."/>
        </authorList>
    </citation>
    <scope>NUCLEOTIDE SEQUENCE [LARGE SCALE GENOMIC DNA]</scope>
    <source>
        <strain evidence="2 3">MSr11954</strain>
    </source>
</reference>
<accession>A0ABZ2LX10</accession>
<gene>
    <name evidence="2" type="ORF">LZC94_40805</name>
</gene>
<protein>
    <submittedName>
        <fullName evidence="2">BolA/IbaG family iron-sulfur metabolism protein</fullName>
    </submittedName>
</protein>
<dbReference type="InterPro" id="IPR036065">
    <property type="entry name" value="BolA-like_sf"/>
</dbReference>
<dbReference type="InterPro" id="IPR002634">
    <property type="entry name" value="BolA"/>
</dbReference>
<dbReference type="EMBL" id="CP089984">
    <property type="protein sequence ID" value="WXB14159.1"/>
    <property type="molecule type" value="Genomic_DNA"/>
</dbReference>
<dbReference type="RefSeq" id="WP_394823775.1">
    <property type="nucleotide sequence ID" value="NZ_CP089984.1"/>
</dbReference>
<comment type="similarity">
    <text evidence="1">Belongs to the BolA/IbaG family.</text>
</comment>